<dbReference type="AlphaFoldDB" id="A0A7K0ETI5"/>
<dbReference type="EMBL" id="WJXZ01000014">
    <property type="protein sequence ID" value="MRS65120.1"/>
    <property type="molecule type" value="Genomic_DNA"/>
</dbReference>
<dbReference type="RefSeq" id="WP_154178402.1">
    <property type="nucleotide sequence ID" value="NZ_WJXZ01000014.1"/>
</dbReference>
<feature type="domain" description="Putative restriction endonuclease" evidence="1">
    <location>
        <begin position="12"/>
        <end position="178"/>
    </location>
</feature>
<dbReference type="OrthoDB" id="668969at2"/>
<gene>
    <name evidence="2" type="ORF">GJJ30_27730</name>
</gene>
<dbReference type="InterPro" id="IPR011335">
    <property type="entry name" value="Restrct_endonuc-II-like"/>
</dbReference>
<dbReference type="GO" id="GO:0004519">
    <property type="term" value="F:endonuclease activity"/>
    <property type="evidence" value="ECO:0007669"/>
    <property type="project" value="UniProtKB-KW"/>
</dbReference>
<evidence type="ECO:0000313" key="2">
    <source>
        <dbReference type="EMBL" id="MRS65120.1"/>
    </source>
</evidence>
<name>A0A7K0ETI5_9BACT</name>
<keyword evidence="2" id="KW-0255">Endonuclease</keyword>
<reference evidence="2 3" key="1">
    <citation type="journal article" date="2018" name="Antonie Van Leeuwenhoek">
        <title>Larkinella terrae sp. nov., isolated from soil on Jeju Island, South Korea.</title>
        <authorList>
            <person name="Ten L.N."/>
            <person name="Jeon J."/>
            <person name="Park S.J."/>
            <person name="Park S."/>
            <person name="Lee S.Y."/>
            <person name="Kim M.K."/>
            <person name="Jung H.Y."/>
        </authorList>
    </citation>
    <scope>NUCLEOTIDE SEQUENCE [LARGE SCALE GENOMIC DNA]</scope>
    <source>
        <strain evidence="2 3">KCTC 52001</strain>
    </source>
</reference>
<dbReference type="CDD" id="cd06260">
    <property type="entry name" value="DUF820-like"/>
    <property type="match status" value="1"/>
</dbReference>
<dbReference type="PANTHER" id="PTHR36558">
    <property type="entry name" value="GLR1098 PROTEIN"/>
    <property type="match status" value="1"/>
</dbReference>
<comment type="caution">
    <text evidence="2">The sequence shown here is derived from an EMBL/GenBank/DDBJ whole genome shotgun (WGS) entry which is preliminary data.</text>
</comment>
<dbReference type="Gene3D" id="3.90.1570.10">
    <property type="entry name" value="tt1808, chain A"/>
    <property type="match status" value="1"/>
</dbReference>
<sequence length="200" mass="23364">MFTSDRKRSYTVEEYLSLEEKSEIRHELLDGEMLAMAGTSLNHNELIDRTKDVLKVFFRPKGCNVYSESIKLEAGNGQYTYPDIILTCHPFDLRGTQHSIRQPQLLVEVLSKSSAAADRGIKWRKYRKIPSLLYYMLIDQYSTTVELFSRIEQTDEWVNSVYENLDDIIVLPRLNFEFTLKDIYNGIDLHPEEEDVQEDA</sequence>
<dbReference type="Pfam" id="PF05685">
    <property type="entry name" value="Uma2"/>
    <property type="match status" value="1"/>
</dbReference>
<keyword evidence="2" id="KW-0540">Nuclease</keyword>
<dbReference type="PANTHER" id="PTHR36558:SF1">
    <property type="entry name" value="RESTRICTION ENDONUCLEASE DOMAIN-CONTAINING PROTEIN-RELATED"/>
    <property type="match status" value="1"/>
</dbReference>
<keyword evidence="3" id="KW-1185">Reference proteome</keyword>
<accession>A0A7K0ETI5</accession>
<evidence type="ECO:0000313" key="3">
    <source>
        <dbReference type="Proteomes" id="UP000441754"/>
    </source>
</evidence>
<dbReference type="Proteomes" id="UP000441754">
    <property type="component" value="Unassembled WGS sequence"/>
</dbReference>
<dbReference type="SUPFAM" id="SSF52980">
    <property type="entry name" value="Restriction endonuclease-like"/>
    <property type="match status" value="1"/>
</dbReference>
<proteinExistence type="predicted"/>
<organism evidence="2 3">
    <name type="scientific">Larkinella terrae</name>
    <dbReference type="NCBI Taxonomy" id="2025311"/>
    <lineage>
        <taxon>Bacteria</taxon>
        <taxon>Pseudomonadati</taxon>
        <taxon>Bacteroidota</taxon>
        <taxon>Cytophagia</taxon>
        <taxon>Cytophagales</taxon>
        <taxon>Spirosomataceae</taxon>
        <taxon>Larkinella</taxon>
    </lineage>
</organism>
<dbReference type="InterPro" id="IPR012296">
    <property type="entry name" value="Nuclease_put_TT1808"/>
</dbReference>
<keyword evidence="2" id="KW-0378">Hydrolase</keyword>
<protein>
    <submittedName>
        <fullName evidence="2">Uma2 family endonuclease</fullName>
    </submittedName>
</protein>
<evidence type="ECO:0000259" key="1">
    <source>
        <dbReference type="Pfam" id="PF05685"/>
    </source>
</evidence>
<dbReference type="InterPro" id="IPR008538">
    <property type="entry name" value="Uma2"/>
</dbReference>